<evidence type="ECO:0000256" key="5">
    <source>
        <dbReference type="ARBA" id="ARBA00023315"/>
    </source>
</evidence>
<evidence type="ECO:0000256" key="10">
    <source>
        <dbReference type="ARBA" id="ARBA00047785"/>
    </source>
</evidence>
<dbReference type="GO" id="GO:0043810">
    <property type="term" value="F:ornithine-acyl [acyl carrier protein] N-acyltransferase activity"/>
    <property type="evidence" value="ECO:0007669"/>
    <property type="project" value="UniProtKB-EC"/>
</dbReference>
<evidence type="ECO:0000256" key="3">
    <source>
        <dbReference type="ARBA" id="ARBA00022679"/>
    </source>
</evidence>
<evidence type="ECO:0000256" key="9">
    <source>
        <dbReference type="ARBA" id="ARBA00045724"/>
    </source>
</evidence>
<dbReference type="PANTHER" id="PTHR37323">
    <property type="entry name" value="GCN5-RELATED N-ACETYLTRANSFERASE"/>
    <property type="match status" value="1"/>
</dbReference>
<accession>A0AB38YDA5</accession>
<gene>
    <name evidence="11" type="ORF">NFC81_11545</name>
</gene>
<proteinExistence type="inferred from homology"/>
<evidence type="ECO:0000256" key="6">
    <source>
        <dbReference type="ARBA" id="ARBA00038095"/>
    </source>
</evidence>
<protein>
    <recommendedName>
        <fullName evidence="8">L-ornithine N(alpha)-acyltransferase</fullName>
        <ecNumber evidence="7">2.3.2.30</ecNumber>
    </recommendedName>
</protein>
<evidence type="ECO:0000256" key="1">
    <source>
        <dbReference type="ARBA" id="ARBA00005189"/>
    </source>
</evidence>
<comment type="catalytic activity">
    <reaction evidence="10">
        <text>a (3R)-hydroxyacyl-[ACP] + L-ornithine = a lyso-ornithine lipid + holo-[ACP] + H(+)</text>
        <dbReference type="Rhea" id="RHEA:20633"/>
        <dbReference type="Rhea" id="RHEA-COMP:9685"/>
        <dbReference type="Rhea" id="RHEA-COMP:9945"/>
        <dbReference type="ChEBI" id="CHEBI:15378"/>
        <dbReference type="ChEBI" id="CHEBI:46911"/>
        <dbReference type="ChEBI" id="CHEBI:64479"/>
        <dbReference type="ChEBI" id="CHEBI:78827"/>
        <dbReference type="ChEBI" id="CHEBI:138482"/>
        <dbReference type="EC" id="2.3.2.30"/>
    </reaction>
    <physiologicalReaction direction="left-to-right" evidence="10">
        <dbReference type="Rhea" id="RHEA:20634"/>
    </physiologicalReaction>
</comment>
<evidence type="ECO:0000256" key="2">
    <source>
        <dbReference type="ARBA" id="ARBA00022516"/>
    </source>
</evidence>
<keyword evidence="3" id="KW-0808">Transferase</keyword>
<dbReference type="AlphaFoldDB" id="A0AB38YDA5"/>
<dbReference type="GO" id="GO:0006629">
    <property type="term" value="P:lipid metabolic process"/>
    <property type="evidence" value="ECO:0007669"/>
    <property type="project" value="UniProtKB-KW"/>
</dbReference>
<evidence type="ECO:0000256" key="8">
    <source>
        <dbReference type="ARBA" id="ARBA00039866"/>
    </source>
</evidence>
<keyword evidence="2" id="KW-0444">Lipid biosynthesis</keyword>
<organism evidence="11">
    <name type="scientific">Salinispirillum sp. LH 10-3-1</name>
    <dbReference type="NCBI Taxonomy" id="2952525"/>
    <lineage>
        <taxon>Bacteria</taxon>
        <taxon>Pseudomonadati</taxon>
        <taxon>Pseudomonadota</taxon>
        <taxon>Gammaproteobacteria</taxon>
        <taxon>Oceanospirillales</taxon>
        <taxon>Saccharospirillaceae</taxon>
        <taxon>Salinispirillum</taxon>
    </lineage>
</organism>
<reference evidence="11" key="1">
    <citation type="submission" date="2022-07" db="EMBL/GenBank/DDBJ databases">
        <title>Complete genome sequence of Salinispirillum sp. LH10-3-1 capable of multiple carbohydrate inversion isolated from a soda lake.</title>
        <authorList>
            <person name="Liu J."/>
            <person name="Zhai Y."/>
            <person name="Zhang H."/>
            <person name="Yang H."/>
            <person name="Qu J."/>
            <person name="Li J."/>
        </authorList>
    </citation>
    <scope>NUCLEOTIDE SEQUENCE</scope>
    <source>
        <strain evidence="11">LH 10-3-1</strain>
    </source>
</reference>
<dbReference type="Pfam" id="PF13444">
    <property type="entry name" value="Acetyltransf_5"/>
    <property type="match status" value="1"/>
</dbReference>
<comment type="function">
    <text evidence="9">Catalyzes the first step in the biosynthesis of ornithine lipids, which are phosphorus-free membrane lipids. Catalyzes the 3-hydroxyacyl-acyl carrier protein-dependent acylation of ornithine to form lyso-ornithine lipid (LOL).</text>
</comment>
<comment type="similarity">
    <text evidence="6">Belongs to the acetyltransferase family. OlsB subfamily.</text>
</comment>
<dbReference type="EC" id="2.3.2.30" evidence="7"/>
<dbReference type="InterPro" id="IPR016181">
    <property type="entry name" value="Acyl_CoA_acyltransferase"/>
</dbReference>
<keyword evidence="5" id="KW-0012">Acyltransferase</keyword>
<comment type="pathway">
    <text evidence="1">Lipid metabolism.</text>
</comment>
<evidence type="ECO:0000313" key="11">
    <source>
        <dbReference type="EMBL" id="WLD57348.1"/>
    </source>
</evidence>
<dbReference type="PANTHER" id="PTHR37323:SF1">
    <property type="entry name" value="L-ORNITHINE N(ALPHA)-ACYLTRANSFERASE"/>
    <property type="match status" value="1"/>
</dbReference>
<dbReference type="EMBL" id="CP101717">
    <property type="protein sequence ID" value="WLD57348.1"/>
    <property type="molecule type" value="Genomic_DNA"/>
</dbReference>
<dbReference type="InterPro" id="IPR052351">
    <property type="entry name" value="Ornithine_N-alpha-AT"/>
</dbReference>
<keyword evidence="4" id="KW-0443">Lipid metabolism</keyword>
<evidence type="ECO:0000256" key="7">
    <source>
        <dbReference type="ARBA" id="ARBA00039058"/>
    </source>
</evidence>
<sequence>MSVSSVTQHSPAAEKFPNPALWLKQRTGRLGRRLPWLRLVKPLIDPVSVDDLMYELALARRLGTTGDGKEILLWTTSRETPLLREIGRLRELSFRAVDEGTGRPLDIDAYDLYYQHLILWDAQAQEIVGAYRFGLGNRIMSSRDETAFYSNSLFDFSADMVSQLSQAMELGRSFVQPKYWGSRSLHYLWQGIGAFLRVHPEVRYLFGPVSVSVALPAKARALLVSFYDTHFGWPGSPLATARNPYRMPRKYQQRVQFGHADYDTELAQLKASLKSMGVSIPTLYKQYSDLCEPGGLWFCAYHVDANFGGCLDSLLWLDTQCLKAGKYQRYLKAD</sequence>
<name>A0AB38YDA5_9GAMM</name>
<evidence type="ECO:0000256" key="4">
    <source>
        <dbReference type="ARBA" id="ARBA00023098"/>
    </source>
</evidence>
<dbReference type="RefSeq" id="WP_304994634.1">
    <property type="nucleotide sequence ID" value="NZ_CP101717.1"/>
</dbReference>
<dbReference type="SUPFAM" id="SSF55729">
    <property type="entry name" value="Acyl-CoA N-acyltransferases (Nat)"/>
    <property type="match status" value="1"/>
</dbReference>